<dbReference type="Proteomes" id="UP000184384">
    <property type="component" value="Unassembled WGS sequence"/>
</dbReference>
<evidence type="ECO:0000313" key="4">
    <source>
        <dbReference type="Proteomes" id="UP000237771"/>
    </source>
</evidence>
<evidence type="ECO:0000313" key="2">
    <source>
        <dbReference type="EMBL" id="SHG52472.1"/>
    </source>
</evidence>
<reference evidence="1 4" key="3">
    <citation type="submission" date="2018-03" db="EMBL/GenBank/DDBJ databases">
        <title>Genomic Encyclopedia of Archaeal and Bacterial Type Strains, Phase II (KMG-II): from individual species to whole genera.</title>
        <authorList>
            <person name="Goeker M."/>
        </authorList>
    </citation>
    <scope>NUCLEOTIDE SEQUENCE [LARGE SCALE GENOMIC DNA]</scope>
    <source>
        <strain evidence="1 4">DSM 17797</strain>
    </source>
</reference>
<keyword evidence="4" id="KW-1185">Reference proteome</keyword>
<dbReference type="OrthoDB" id="1369078at2"/>
<proteinExistence type="predicted"/>
<dbReference type="RefSeq" id="WP_072940571.1">
    <property type="nucleotide sequence ID" value="NZ_FQWO01000002.1"/>
</dbReference>
<accession>A0A1M5KI35</accession>
<dbReference type="EMBL" id="FQWO01000002">
    <property type="protein sequence ID" value="SHG52472.1"/>
    <property type="molecule type" value="Genomic_DNA"/>
</dbReference>
<evidence type="ECO:0000313" key="1">
    <source>
        <dbReference type="EMBL" id="PRZ26305.1"/>
    </source>
</evidence>
<dbReference type="Proteomes" id="UP000237771">
    <property type="component" value="Unassembled WGS sequence"/>
</dbReference>
<name>A0A1M5KI35_9FLAO</name>
<reference evidence="2" key="2">
    <citation type="submission" date="2016-11" db="EMBL/GenBank/DDBJ databases">
        <authorList>
            <person name="Jaros S."/>
            <person name="Januszkiewicz K."/>
            <person name="Wedrychowicz H."/>
        </authorList>
    </citation>
    <scope>NUCLEOTIDE SEQUENCE [LARGE SCALE GENOMIC DNA]</scope>
    <source>
        <strain evidence="2">DSM 19729</strain>
    </source>
</reference>
<dbReference type="AlphaFoldDB" id="A0A1M5KI35"/>
<sequence>MKTYFITILMMVSPFLTQSQTLENPVKLKQINVVKTNFRNLKDGEIVNKTIQFKEGKLSAIKTSDVIQSFFYNPNGLLDMTVKEREGSGWKEVVNYSYDKANRLTKFSKKYDENGQYVTKTITITYEGARIKAITKKSNNHQNFVEDIEYVVENGIIVRRASRDRNQQIISKKEYGYYKNNFVSQKGLVGDKSTQYYTFDDKNSINRLIVKNLFGENYKLIVPIVSFHEDEFDLQSISENNQLSSKSTSVDFIGKSGIYKYNSNNYPVSHALIEENGIVKTQTTYFYE</sequence>
<dbReference type="Gene3D" id="2.180.10.10">
    <property type="entry name" value="RHS repeat-associated core"/>
    <property type="match status" value="1"/>
</dbReference>
<dbReference type="EMBL" id="PVUB01000002">
    <property type="protein sequence ID" value="PRZ26305.1"/>
    <property type="molecule type" value="Genomic_DNA"/>
</dbReference>
<protein>
    <submittedName>
        <fullName evidence="2">Uncharacterized protein</fullName>
    </submittedName>
</protein>
<evidence type="ECO:0000313" key="3">
    <source>
        <dbReference type="Proteomes" id="UP000184384"/>
    </source>
</evidence>
<reference evidence="3" key="1">
    <citation type="submission" date="2016-11" db="EMBL/GenBank/DDBJ databases">
        <authorList>
            <person name="Varghese N."/>
            <person name="Submissions S."/>
        </authorList>
    </citation>
    <scope>NUCLEOTIDE SEQUENCE [LARGE SCALE GENOMIC DNA]</scope>
    <source>
        <strain evidence="3">DSM 19729</strain>
    </source>
</reference>
<gene>
    <name evidence="1" type="ORF">BC624_102271</name>
    <name evidence="2" type="ORF">SAMN05443373_102271</name>
</gene>
<organism evidence="2 3">
    <name type="scientific">Flavobacterium granuli</name>
    <dbReference type="NCBI Taxonomy" id="280093"/>
    <lineage>
        <taxon>Bacteria</taxon>
        <taxon>Pseudomonadati</taxon>
        <taxon>Bacteroidota</taxon>
        <taxon>Flavobacteriia</taxon>
        <taxon>Flavobacteriales</taxon>
        <taxon>Flavobacteriaceae</taxon>
        <taxon>Flavobacterium</taxon>
    </lineage>
</organism>
<dbReference type="STRING" id="280093.SAMN05443373_102271"/>